<organism evidence="1 2">
    <name type="scientific">Actinomadura barringtoniae</name>
    <dbReference type="NCBI Taxonomy" id="1427535"/>
    <lineage>
        <taxon>Bacteria</taxon>
        <taxon>Bacillati</taxon>
        <taxon>Actinomycetota</taxon>
        <taxon>Actinomycetes</taxon>
        <taxon>Streptosporangiales</taxon>
        <taxon>Thermomonosporaceae</taxon>
        <taxon>Actinomadura</taxon>
    </lineage>
</organism>
<keyword evidence="2" id="KW-1185">Reference proteome</keyword>
<reference evidence="1" key="1">
    <citation type="submission" date="2021-03" db="EMBL/GenBank/DDBJ databases">
        <authorList>
            <person name="Kanchanasin P."/>
            <person name="Saeng-In P."/>
            <person name="Phongsopitanun W."/>
            <person name="Yuki M."/>
            <person name="Kudo T."/>
            <person name="Ohkuma M."/>
            <person name="Tanasupawat S."/>
        </authorList>
    </citation>
    <scope>NUCLEOTIDE SEQUENCE</scope>
    <source>
        <strain evidence="1">GKU 128</strain>
    </source>
</reference>
<comment type="caution">
    <text evidence="1">The sequence shown here is derived from an EMBL/GenBank/DDBJ whole genome shotgun (WGS) entry which is preliminary data.</text>
</comment>
<accession>A0A939PL12</accession>
<name>A0A939PL12_9ACTN</name>
<dbReference type="RefSeq" id="WP_208262955.1">
    <property type="nucleotide sequence ID" value="NZ_JAGEOJ010000028.1"/>
</dbReference>
<evidence type="ECO:0000313" key="2">
    <source>
        <dbReference type="Proteomes" id="UP000669179"/>
    </source>
</evidence>
<evidence type="ECO:0000313" key="1">
    <source>
        <dbReference type="EMBL" id="MBO2454736.1"/>
    </source>
</evidence>
<dbReference type="Proteomes" id="UP000669179">
    <property type="component" value="Unassembled WGS sequence"/>
</dbReference>
<proteinExistence type="predicted"/>
<sequence>MSRNTRITRARLRRDPELARRLARRAEPNPLRRVRVACCPGWRRDPHAAVGDWVWCEEHADFGRVVEVAA</sequence>
<gene>
    <name evidence="1" type="ORF">J4573_47140</name>
</gene>
<dbReference type="EMBL" id="JAGEOJ010000028">
    <property type="protein sequence ID" value="MBO2454736.1"/>
    <property type="molecule type" value="Genomic_DNA"/>
</dbReference>
<dbReference type="AlphaFoldDB" id="A0A939PL12"/>
<protein>
    <submittedName>
        <fullName evidence="1">Uncharacterized protein</fullName>
    </submittedName>
</protein>